<feature type="binding site" evidence="12">
    <location>
        <begin position="240"/>
        <end position="247"/>
    </location>
    <ligand>
        <name>ATP</name>
        <dbReference type="ChEBI" id="CHEBI:30616"/>
    </ligand>
</feature>
<dbReference type="RefSeq" id="XP_065657762.1">
    <property type="nucleotide sequence ID" value="XM_065801690.1"/>
</dbReference>
<dbReference type="Pfam" id="PF25344">
    <property type="entry name" value="PH_LRR1"/>
    <property type="match status" value="1"/>
</dbReference>
<dbReference type="InterPro" id="IPR049163">
    <property type="entry name" value="Pif1-like_2B_dom"/>
</dbReference>
<reference evidence="15" key="1">
    <citation type="submission" date="2025-08" db="UniProtKB">
        <authorList>
            <consortium name="RefSeq"/>
        </authorList>
    </citation>
    <scope>IDENTIFICATION</scope>
</reference>
<dbReference type="PANTHER" id="PTHR47642">
    <property type="entry name" value="ATP-DEPENDENT DNA HELICASE"/>
    <property type="match status" value="1"/>
</dbReference>
<evidence type="ECO:0000313" key="15">
    <source>
        <dbReference type="RefSeq" id="XP_065657762.1"/>
    </source>
</evidence>
<comment type="catalytic activity">
    <reaction evidence="12">
        <text>ATP + H2O = ADP + phosphate + H(+)</text>
        <dbReference type="Rhea" id="RHEA:13065"/>
        <dbReference type="ChEBI" id="CHEBI:15377"/>
        <dbReference type="ChEBI" id="CHEBI:15378"/>
        <dbReference type="ChEBI" id="CHEBI:30616"/>
        <dbReference type="ChEBI" id="CHEBI:43474"/>
        <dbReference type="ChEBI" id="CHEBI:456216"/>
        <dbReference type="EC" id="5.6.2.3"/>
    </reaction>
</comment>
<evidence type="ECO:0000256" key="5">
    <source>
        <dbReference type="ARBA" id="ARBA00022840"/>
    </source>
</evidence>
<keyword evidence="8 12" id="KW-0233">DNA recombination</keyword>
<organism evidence="14 15">
    <name type="scientific">Hydra vulgaris</name>
    <name type="common">Hydra</name>
    <name type="synonym">Hydra attenuata</name>
    <dbReference type="NCBI Taxonomy" id="6087"/>
    <lineage>
        <taxon>Eukaryota</taxon>
        <taxon>Metazoa</taxon>
        <taxon>Cnidaria</taxon>
        <taxon>Hydrozoa</taxon>
        <taxon>Hydroidolina</taxon>
        <taxon>Anthoathecata</taxon>
        <taxon>Aplanulata</taxon>
        <taxon>Hydridae</taxon>
        <taxon>Hydra</taxon>
    </lineage>
</organism>
<dbReference type="SUPFAM" id="SSF52540">
    <property type="entry name" value="P-loop containing nucleoside triphosphate hydrolases"/>
    <property type="match status" value="2"/>
</dbReference>
<comment type="similarity">
    <text evidence="12">Belongs to the helicase family. PIF1 subfamily.</text>
</comment>
<comment type="subcellular location">
    <subcellularLocation>
        <location evidence="12">Nucleus</location>
    </subcellularLocation>
    <subcellularLocation>
        <location evidence="12">Mitochondrion</location>
    </subcellularLocation>
</comment>
<keyword evidence="14" id="KW-1185">Reference proteome</keyword>
<sequence>MECYGNLQCTLIVEVLNQNGQIQRRQEFSGVNIKLGRDQFRDILIKFASETYALKDFSILDKFLSMGKTTIMFQKLRTNLLISNAPPDQLVIFLKMIKIKAAIHKTTATDRIKLYSNAKKSFEEISPVTLQDVKLFKDKQTMSTLSLKNSNMQVTPIRATKRGLEVVDDKPRKRLHSSTSAISLMKLGNKVEIPKKVICPDLIPIHSSDDKAVKLNCLLTKEQEGVIRAVKQGFNVFFTGSAGTGKSYLLKRIIGALPPDTTVASASTGVAACQIGGVTLHSFAGIGSGDASLEKCIELASRPSVIRNWKRCKALLIDEVSMIDAEFLDKIEQVARAVRNSELPFGGIQLIMCGDFLQLPPVKKQKQIQNYEFCFQAKCWKDIIQVSMELTEVKRQKDEDFINLLRYIRVGKCPEEVYNKLISTQNNEIEVAGIQATRLCTHKNIAEEINATKMNELKTESRVYISSDSNSEHSEQMNKQLLVQNKIELKVGSQVMLTKNLDVSRGLVNGARGVVVKFSSDKDGLPMVRFAKGIELVIKREKFVCKTLVETVSRVQLPLQLAWAISIHKSQGLTLDCCEVSLDRVFENGQAYVALSRAKSLQSLRVLDMTRNCVRAHKDVLKFYIKLRRDISFASSNKENEVFVA</sequence>
<dbReference type="InterPro" id="IPR048293">
    <property type="entry name" value="PIF1_RRM3_pfh1"/>
</dbReference>
<keyword evidence="3 12" id="KW-0378">Hydrolase</keyword>
<evidence type="ECO:0000256" key="6">
    <source>
        <dbReference type="ARBA" id="ARBA00023125"/>
    </source>
</evidence>
<keyword evidence="7 12" id="KW-0496">Mitochondrion</keyword>
<dbReference type="InterPro" id="IPR027417">
    <property type="entry name" value="P-loop_NTPase"/>
</dbReference>
<name>A0ABM4C824_HYDVU</name>
<dbReference type="InterPro" id="IPR051055">
    <property type="entry name" value="PIF1_helicase"/>
</dbReference>
<keyword evidence="11 12" id="KW-0539">Nucleus</keyword>
<comment type="caution">
    <text evidence="12">Lacks conserved residue(s) required for the propagation of feature annotation.</text>
</comment>
<keyword evidence="9 12" id="KW-0234">DNA repair</keyword>
<evidence type="ECO:0000256" key="7">
    <source>
        <dbReference type="ARBA" id="ARBA00023128"/>
    </source>
</evidence>
<dbReference type="Proteomes" id="UP001652625">
    <property type="component" value="Chromosome 07"/>
</dbReference>
<evidence type="ECO:0000256" key="4">
    <source>
        <dbReference type="ARBA" id="ARBA00022806"/>
    </source>
</evidence>
<dbReference type="InterPro" id="IPR003593">
    <property type="entry name" value="AAA+_ATPase"/>
</dbReference>
<keyword evidence="2 12" id="KW-0227">DNA damage</keyword>
<dbReference type="GO" id="GO:0004386">
    <property type="term" value="F:helicase activity"/>
    <property type="evidence" value="ECO:0007669"/>
    <property type="project" value="UniProtKB-KW"/>
</dbReference>
<dbReference type="GeneID" id="100203838"/>
<dbReference type="Pfam" id="PF21530">
    <property type="entry name" value="Pif1_2B_dom"/>
    <property type="match status" value="1"/>
</dbReference>
<keyword evidence="5 12" id="KW-0067">ATP-binding</keyword>
<evidence type="ECO:0000256" key="2">
    <source>
        <dbReference type="ARBA" id="ARBA00022763"/>
    </source>
</evidence>
<evidence type="ECO:0000313" key="14">
    <source>
        <dbReference type="Proteomes" id="UP001652625"/>
    </source>
</evidence>
<dbReference type="CDD" id="cd18809">
    <property type="entry name" value="SF1_C_RecD"/>
    <property type="match status" value="1"/>
</dbReference>
<evidence type="ECO:0000256" key="1">
    <source>
        <dbReference type="ARBA" id="ARBA00022741"/>
    </source>
</evidence>
<evidence type="ECO:0000256" key="10">
    <source>
        <dbReference type="ARBA" id="ARBA00023235"/>
    </source>
</evidence>
<comment type="function">
    <text evidence="12">DNA-dependent ATPase and 5'-3' DNA helicase required for the maintenance of both mitochondrial and nuclear genome stability.</text>
</comment>
<evidence type="ECO:0000259" key="13">
    <source>
        <dbReference type="SMART" id="SM00382"/>
    </source>
</evidence>
<comment type="subunit">
    <text evidence="12">Monomer.</text>
</comment>
<dbReference type="Pfam" id="PF05970">
    <property type="entry name" value="PIF1"/>
    <property type="match status" value="1"/>
</dbReference>
<protein>
    <recommendedName>
        <fullName evidence="12">ATP-dependent DNA helicase PIF1</fullName>
        <ecNumber evidence="12">5.6.2.3</ecNumber>
    </recommendedName>
    <alternativeName>
        <fullName evidence="12">DNA 5'-3' helicase PIF1</fullName>
    </alternativeName>
    <alternativeName>
        <fullName evidence="12">DNA repair and recombination helicase PIF1</fullName>
    </alternativeName>
</protein>
<evidence type="ECO:0000256" key="11">
    <source>
        <dbReference type="ARBA" id="ARBA00023242"/>
    </source>
</evidence>
<dbReference type="SMART" id="SM00382">
    <property type="entry name" value="AAA"/>
    <property type="match status" value="1"/>
</dbReference>
<dbReference type="EC" id="5.6.2.3" evidence="12"/>
<proteinExistence type="inferred from homology"/>
<dbReference type="InterPro" id="IPR057437">
    <property type="entry name" value="PIF1/LRR1_PH"/>
</dbReference>
<keyword evidence="4 12" id="KW-0347">Helicase</keyword>
<evidence type="ECO:0000256" key="12">
    <source>
        <dbReference type="HAMAP-Rule" id="MF_03176"/>
    </source>
</evidence>
<dbReference type="InterPro" id="IPR010285">
    <property type="entry name" value="DNA_helicase_pif1-like_DEAD"/>
</dbReference>
<evidence type="ECO:0000256" key="8">
    <source>
        <dbReference type="ARBA" id="ARBA00023172"/>
    </source>
</evidence>
<keyword evidence="6 12" id="KW-0238">DNA-binding</keyword>
<evidence type="ECO:0000256" key="3">
    <source>
        <dbReference type="ARBA" id="ARBA00022801"/>
    </source>
</evidence>
<dbReference type="PANTHER" id="PTHR47642:SF7">
    <property type="entry name" value="ATP-DEPENDENT DNA HELICASE PIF1"/>
    <property type="match status" value="1"/>
</dbReference>
<accession>A0ABM4C824</accession>
<gene>
    <name evidence="15" type="primary">LOC100203838</name>
    <name evidence="12" type="synonym">PIF1</name>
</gene>
<feature type="domain" description="AAA+ ATPase" evidence="13">
    <location>
        <begin position="232"/>
        <end position="372"/>
    </location>
</feature>
<keyword evidence="1 12" id="KW-0547">Nucleotide-binding</keyword>
<dbReference type="Gene3D" id="3.40.50.300">
    <property type="entry name" value="P-loop containing nucleotide triphosphate hydrolases"/>
    <property type="match status" value="2"/>
</dbReference>
<keyword evidence="10 12" id="KW-0413">Isomerase</keyword>
<comment type="cofactor">
    <cofactor evidence="12">
        <name>Mg(2+)</name>
        <dbReference type="ChEBI" id="CHEBI:18420"/>
    </cofactor>
</comment>
<dbReference type="CDD" id="cd18037">
    <property type="entry name" value="DEXSc_Pif1_like"/>
    <property type="match status" value="1"/>
</dbReference>
<evidence type="ECO:0000256" key="9">
    <source>
        <dbReference type="ARBA" id="ARBA00023204"/>
    </source>
</evidence>
<dbReference type="HAMAP" id="MF_03176">
    <property type="entry name" value="PIF1"/>
    <property type="match status" value="1"/>
</dbReference>